<keyword evidence="1" id="KW-0175">Coiled coil</keyword>
<proteinExistence type="predicted"/>
<name>A0AAD8W6S9_LOLMU</name>
<dbReference type="EMBL" id="JAUUTY010000004">
    <property type="protein sequence ID" value="KAK1643189.1"/>
    <property type="molecule type" value="Genomic_DNA"/>
</dbReference>
<protein>
    <recommendedName>
        <fullName evidence="3">Transposase (putative) gypsy type domain-containing protein</fullName>
    </recommendedName>
</protein>
<feature type="compositionally biased region" description="Polar residues" evidence="2">
    <location>
        <begin position="645"/>
        <end position="657"/>
    </location>
</feature>
<feature type="region of interest" description="Disordered" evidence="2">
    <location>
        <begin position="98"/>
        <end position="129"/>
    </location>
</feature>
<feature type="compositionally biased region" description="Acidic residues" evidence="2">
    <location>
        <begin position="98"/>
        <end position="117"/>
    </location>
</feature>
<comment type="caution">
    <text evidence="4">The sequence shown here is derived from an EMBL/GenBank/DDBJ whole genome shotgun (WGS) entry which is preliminary data.</text>
</comment>
<feature type="compositionally biased region" description="Low complexity" evidence="2">
    <location>
        <begin position="489"/>
        <end position="500"/>
    </location>
</feature>
<dbReference type="Pfam" id="PF04195">
    <property type="entry name" value="Transposase_28"/>
    <property type="match status" value="1"/>
</dbReference>
<dbReference type="PANTHER" id="PTHR33026:SF7">
    <property type="entry name" value="OS03G0100275 PROTEIN"/>
    <property type="match status" value="1"/>
</dbReference>
<feature type="coiled-coil region" evidence="1">
    <location>
        <begin position="889"/>
        <end position="916"/>
    </location>
</feature>
<gene>
    <name evidence="4" type="ORF">QYE76_060994</name>
</gene>
<feature type="region of interest" description="Disordered" evidence="2">
    <location>
        <begin position="486"/>
        <end position="507"/>
    </location>
</feature>
<dbReference type="InterPro" id="IPR007321">
    <property type="entry name" value="Transposase_28"/>
</dbReference>
<evidence type="ECO:0000313" key="4">
    <source>
        <dbReference type="EMBL" id="KAK1643189.1"/>
    </source>
</evidence>
<evidence type="ECO:0000256" key="1">
    <source>
        <dbReference type="SAM" id="Coils"/>
    </source>
</evidence>
<evidence type="ECO:0000259" key="3">
    <source>
        <dbReference type="Pfam" id="PF04195"/>
    </source>
</evidence>
<feature type="coiled-coil region" evidence="1">
    <location>
        <begin position="1094"/>
        <end position="1157"/>
    </location>
</feature>
<evidence type="ECO:0000256" key="2">
    <source>
        <dbReference type="SAM" id="MobiDB-lite"/>
    </source>
</evidence>
<feature type="region of interest" description="Disordered" evidence="2">
    <location>
        <begin position="791"/>
        <end position="810"/>
    </location>
</feature>
<dbReference type="PANTHER" id="PTHR33026">
    <property type="entry name" value="OS06G0360600 PROTEIN"/>
    <property type="match status" value="1"/>
</dbReference>
<evidence type="ECO:0000313" key="5">
    <source>
        <dbReference type="Proteomes" id="UP001231189"/>
    </source>
</evidence>
<organism evidence="4 5">
    <name type="scientific">Lolium multiflorum</name>
    <name type="common">Italian ryegrass</name>
    <name type="synonym">Lolium perenne subsp. multiflorum</name>
    <dbReference type="NCBI Taxonomy" id="4521"/>
    <lineage>
        <taxon>Eukaryota</taxon>
        <taxon>Viridiplantae</taxon>
        <taxon>Streptophyta</taxon>
        <taxon>Embryophyta</taxon>
        <taxon>Tracheophyta</taxon>
        <taxon>Spermatophyta</taxon>
        <taxon>Magnoliopsida</taxon>
        <taxon>Liliopsida</taxon>
        <taxon>Poales</taxon>
        <taxon>Poaceae</taxon>
        <taxon>BOP clade</taxon>
        <taxon>Pooideae</taxon>
        <taxon>Poodae</taxon>
        <taxon>Poeae</taxon>
        <taxon>Poeae Chloroplast Group 2 (Poeae type)</taxon>
        <taxon>Loliodinae</taxon>
        <taxon>Loliinae</taxon>
        <taxon>Lolium</taxon>
    </lineage>
</organism>
<sequence length="1185" mass="129568">MDATIKAFKCLWPEETVPNRVGTMASRLMDSGKRLSEWRRSATRAGADTALQFVCSSYESLDLDTLATMSGDHPLIQHPTKTAKPATSTFVPSHVDLEDELSEGEEEAEDGDDEEAEGSVPQETTSTNDETVVVVNRQMPWDGLSWGRMDARGFGGGFFVIDGEGSDVTQKDIDWLYRSRRILAQVSCRIPRDEVEPEPEPGEFVVFVSHFERGFGLPASDFFRQFLDFYKLQPHHLPGNAIFYLSCYVSFMEAYVGLRPTKEAFARFFCLRINSVQGKNIPKPKPVVRCGSCIVGSRQGSPFFKFSGLDSCRAWQETFFYVRNKGSSDFINFPAYNPATPTKTNWGYHPGTNHIETNRIVRFLESLKKDTRICSDDIIRAFISRRVLPLQRRAHKMSQMCGPRDPTKITGLTLSIVDVALKARQICNTDMPLDWKWGLLLLCAMNPPTAEACERFPRIAEEVRAPFQRRDLDKVDPDPYVIWTKSKMSRSQASRPAAPSTDANPQVVERATPLQAECGAEFMEKLASESRKKKAPTPEAGSSEIPPAKRSRIEIAGKTVTAKRYRKREMPVATGPPLKISKSGSGMKPEASGYTAKGSPPPRQSLVPSGADDLFASLVGGNTSSGRAAPKSSDHRAEGDFVSPPETQDTCASNTGAGTEEAGRAEPLVPPAPASSSSKTVPESSGPAISSPAKDDPEAPELPKTAPTPPSATSVGKPAPAKPTPPETAATDPSSGSRTMVLHTGRAAVMASEAASAQIGRITEFQRQGTELGHLLDYAKKWNRADLTPATRGVGKDRLPMVDPSGPHSTIQHFSRLRRAAKKSTADARKELFEELLWEHRELSEAHSKCQVSLEALSAELAALKGTVSCFYFLCMFHPTGLLFYTDSTAGLRKELEEEAAARKAAQDKVAQLTVDHADYDKMVMQIDALACKIFLDSQKHAIAKVTEHRAKQTLPSPDAPWGGYDYLVALSARIRHTRFVDRHMKDLPDAALQGISSGATHFGRLPPTICSRDDDDRSRARPIHSQVSPAFHARGKRLRANAVSAPPWLYTVDTAGCDGHTSHYHPSMADHMSWEQVVDICRQLHPEEEEDEVAAAGVEAQQLDLEVAEAEAEVAEAEAEAAEHAEGRLAATRAEIANAMAELADARAELAEARAALAAPPPDAVIHDIANDDPPPVPGARVRR</sequence>
<dbReference type="AlphaFoldDB" id="A0AAD8W6S9"/>
<keyword evidence="5" id="KW-1185">Reference proteome</keyword>
<reference evidence="4" key="1">
    <citation type="submission" date="2023-07" db="EMBL/GenBank/DDBJ databases">
        <title>A chromosome-level genome assembly of Lolium multiflorum.</title>
        <authorList>
            <person name="Chen Y."/>
            <person name="Copetti D."/>
            <person name="Kolliker R."/>
            <person name="Studer B."/>
        </authorList>
    </citation>
    <scope>NUCLEOTIDE SEQUENCE</scope>
    <source>
        <strain evidence="4">02402/16</strain>
        <tissue evidence="4">Leaf</tissue>
    </source>
</reference>
<feature type="domain" description="Transposase (putative) gypsy type" evidence="3">
    <location>
        <begin position="205"/>
        <end position="272"/>
    </location>
</feature>
<feature type="region of interest" description="Disordered" evidence="2">
    <location>
        <begin position="1164"/>
        <end position="1185"/>
    </location>
</feature>
<feature type="region of interest" description="Disordered" evidence="2">
    <location>
        <begin position="525"/>
        <end position="738"/>
    </location>
</feature>
<dbReference type="Proteomes" id="UP001231189">
    <property type="component" value="Unassembled WGS sequence"/>
</dbReference>
<accession>A0AAD8W6S9</accession>